<name>A0A7K1GBD4_9FLAO</name>
<proteinExistence type="inferred from homology"/>
<sequence>MNKPNKFPEQEQKQPGKERKMRPEPEVIRASYKGSDKLKNKVALITGGDSGIGRSAAVHFAKEGARVAIVYLSEDKDAQATQKMIEDEGRECLLIKGDLKDEDFCKEAVRRCVDAFGGLNVLVNNAAMQFPKDSLNDIDSSQLRTTFETNIYPYFFVAKAALTHLKDGDTIINTSSVTAYRGSDHLLDYSSTKGAIVSFTRSLSQTLASKNIRVNGVAPGPIWTPLIPATFDDVSDFGQDTPLGRAGQPSELGPAYVFLASEDSSYITGQFIHVNGGEMIGS</sequence>
<reference evidence="4 5" key="1">
    <citation type="submission" date="2019-11" db="EMBL/GenBank/DDBJ databases">
        <title>Winogradskyella ouciana sp. nov., isolated from the hadal seawater of the Mariana Trench.</title>
        <authorList>
            <person name="Liu R."/>
        </authorList>
    </citation>
    <scope>NUCLEOTIDE SEQUENCE [LARGE SCALE GENOMIC DNA]</scope>
    <source>
        <strain evidence="4 5">ZXX205</strain>
    </source>
</reference>
<keyword evidence="5" id="KW-1185">Reference proteome</keyword>
<evidence type="ECO:0000256" key="3">
    <source>
        <dbReference type="SAM" id="MobiDB-lite"/>
    </source>
</evidence>
<feature type="region of interest" description="Disordered" evidence="3">
    <location>
        <begin position="1"/>
        <end position="25"/>
    </location>
</feature>
<dbReference type="InterPro" id="IPR020904">
    <property type="entry name" value="Sc_DH/Rdtase_CS"/>
</dbReference>
<dbReference type="NCBIfam" id="NF005214">
    <property type="entry name" value="PRK06701.1"/>
    <property type="match status" value="1"/>
</dbReference>
<evidence type="ECO:0000313" key="5">
    <source>
        <dbReference type="Proteomes" id="UP000447545"/>
    </source>
</evidence>
<dbReference type="Proteomes" id="UP000447545">
    <property type="component" value="Unassembled WGS sequence"/>
</dbReference>
<evidence type="ECO:0000256" key="1">
    <source>
        <dbReference type="ARBA" id="ARBA00006484"/>
    </source>
</evidence>
<dbReference type="PANTHER" id="PTHR48107">
    <property type="entry name" value="NADPH-DEPENDENT ALDEHYDE REDUCTASE-LIKE PROTEIN, CHLOROPLASTIC-RELATED"/>
    <property type="match status" value="1"/>
</dbReference>
<dbReference type="SUPFAM" id="SSF51735">
    <property type="entry name" value="NAD(P)-binding Rossmann-fold domains"/>
    <property type="match status" value="1"/>
</dbReference>
<dbReference type="GO" id="GO:0016614">
    <property type="term" value="F:oxidoreductase activity, acting on CH-OH group of donors"/>
    <property type="evidence" value="ECO:0007669"/>
    <property type="project" value="UniProtKB-ARBA"/>
</dbReference>
<dbReference type="PRINTS" id="PR00080">
    <property type="entry name" value="SDRFAMILY"/>
</dbReference>
<protein>
    <submittedName>
        <fullName evidence="4">SDR family oxidoreductase</fullName>
    </submittedName>
</protein>
<comment type="caution">
    <text evidence="4">The sequence shown here is derived from an EMBL/GenBank/DDBJ whole genome shotgun (WGS) entry which is preliminary data.</text>
</comment>
<organism evidence="4 5">
    <name type="scientific">Winogradskyella ouciana</name>
    <dbReference type="NCBI Taxonomy" id="2608631"/>
    <lineage>
        <taxon>Bacteria</taxon>
        <taxon>Pseudomonadati</taxon>
        <taxon>Bacteroidota</taxon>
        <taxon>Flavobacteriia</taxon>
        <taxon>Flavobacteriales</taxon>
        <taxon>Flavobacteriaceae</taxon>
        <taxon>Winogradskyella</taxon>
    </lineage>
</organism>
<dbReference type="InterPro" id="IPR036291">
    <property type="entry name" value="NAD(P)-bd_dom_sf"/>
</dbReference>
<evidence type="ECO:0000256" key="2">
    <source>
        <dbReference type="ARBA" id="ARBA00023002"/>
    </source>
</evidence>
<dbReference type="FunFam" id="3.40.50.720:FF:000084">
    <property type="entry name" value="Short-chain dehydrogenase reductase"/>
    <property type="match status" value="1"/>
</dbReference>
<dbReference type="CDD" id="cd05355">
    <property type="entry name" value="SDR_c1"/>
    <property type="match status" value="1"/>
</dbReference>
<dbReference type="EMBL" id="WJYA01000004">
    <property type="protein sequence ID" value="MTE26463.1"/>
    <property type="molecule type" value="Genomic_DNA"/>
</dbReference>
<dbReference type="InterPro" id="IPR002347">
    <property type="entry name" value="SDR_fam"/>
</dbReference>
<dbReference type="RefSeq" id="WP_155088285.1">
    <property type="nucleotide sequence ID" value="NZ_WJYA01000004.1"/>
</dbReference>
<dbReference type="Gene3D" id="3.40.50.720">
    <property type="entry name" value="NAD(P)-binding Rossmann-like Domain"/>
    <property type="match status" value="1"/>
</dbReference>
<dbReference type="PANTHER" id="PTHR48107:SF16">
    <property type="entry name" value="NADPH-DEPENDENT ALDEHYDE REDUCTASE 1, CHLOROPLASTIC"/>
    <property type="match status" value="1"/>
</dbReference>
<evidence type="ECO:0000313" key="4">
    <source>
        <dbReference type="EMBL" id="MTE26463.1"/>
    </source>
</evidence>
<dbReference type="Pfam" id="PF13561">
    <property type="entry name" value="adh_short_C2"/>
    <property type="match status" value="1"/>
</dbReference>
<gene>
    <name evidence="4" type="ORF">F1003_05895</name>
</gene>
<dbReference type="PRINTS" id="PR00081">
    <property type="entry name" value="GDHRDH"/>
</dbReference>
<keyword evidence="2" id="KW-0560">Oxidoreductase</keyword>
<dbReference type="AlphaFoldDB" id="A0A7K1GBD4"/>
<dbReference type="PROSITE" id="PS00061">
    <property type="entry name" value="ADH_SHORT"/>
    <property type="match status" value="1"/>
</dbReference>
<accession>A0A7K1GBD4</accession>
<comment type="similarity">
    <text evidence="1">Belongs to the short-chain dehydrogenases/reductases (SDR) family.</text>
</comment>